<proteinExistence type="predicted"/>
<dbReference type="SUPFAM" id="SSF50370">
    <property type="entry name" value="Ricin B-like lectins"/>
    <property type="match status" value="1"/>
</dbReference>
<reference evidence="2" key="2">
    <citation type="submission" date="2023-01" db="EMBL/GenBank/DDBJ databases">
        <title>Draft genome sequence of Agaribacter marinus strain NBRC 110023.</title>
        <authorList>
            <person name="Sun Q."/>
            <person name="Mori K."/>
        </authorList>
    </citation>
    <scope>NUCLEOTIDE SEQUENCE</scope>
    <source>
        <strain evidence="2">NBRC 110023</strain>
    </source>
</reference>
<dbReference type="EMBL" id="BSOT01000005">
    <property type="protein sequence ID" value="GLR70122.1"/>
    <property type="molecule type" value="Genomic_DNA"/>
</dbReference>
<protein>
    <recommendedName>
        <fullName evidence="4">Ricin B lectin domain-containing protein</fullName>
    </recommendedName>
</protein>
<dbReference type="CDD" id="cd00161">
    <property type="entry name" value="beta-trefoil_Ricin-like"/>
    <property type="match status" value="1"/>
</dbReference>
<sequence>MRNFRTLSFIASSFLVAFSSVVNADSAIRAYNYNPNSLTQTEIQKCVTPLNTFSNVLLTPCAAPSSQLPQGNEWTFKSVSNNTYEISINVFHNTSPISVLSQCLDDHGGSDNVISWDCNGGGNQKWKIGTSVYQSPTSVPTPVTLITGNNWCLTRDLNNVFVKPCDDSASQAWIIPNI</sequence>
<keyword evidence="1" id="KW-0732">Signal</keyword>
<comment type="caution">
    <text evidence="2">The sequence shown here is derived from an EMBL/GenBank/DDBJ whole genome shotgun (WGS) entry which is preliminary data.</text>
</comment>
<evidence type="ECO:0000256" key="1">
    <source>
        <dbReference type="SAM" id="SignalP"/>
    </source>
</evidence>
<evidence type="ECO:0000313" key="2">
    <source>
        <dbReference type="EMBL" id="GLR70122.1"/>
    </source>
</evidence>
<dbReference type="Proteomes" id="UP001156601">
    <property type="component" value="Unassembled WGS sequence"/>
</dbReference>
<reference evidence="2" key="1">
    <citation type="journal article" date="2014" name="Int. J. Syst. Evol. Microbiol.">
        <title>Complete genome sequence of Corynebacterium casei LMG S-19264T (=DSM 44701T), isolated from a smear-ripened cheese.</title>
        <authorList>
            <consortium name="US DOE Joint Genome Institute (JGI-PGF)"/>
            <person name="Walter F."/>
            <person name="Albersmeier A."/>
            <person name="Kalinowski J."/>
            <person name="Ruckert C."/>
        </authorList>
    </citation>
    <scope>NUCLEOTIDE SEQUENCE</scope>
    <source>
        <strain evidence="2">NBRC 110023</strain>
    </source>
</reference>
<organism evidence="2 3">
    <name type="scientific">Agaribacter marinus</name>
    <dbReference type="NCBI Taxonomy" id="1431249"/>
    <lineage>
        <taxon>Bacteria</taxon>
        <taxon>Pseudomonadati</taxon>
        <taxon>Pseudomonadota</taxon>
        <taxon>Gammaproteobacteria</taxon>
        <taxon>Alteromonadales</taxon>
        <taxon>Alteromonadaceae</taxon>
        <taxon>Agaribacter</taxon>
    </lineage>
</organism>
<keyword evidence="3" id="KW-1185">Reference proteome</keyword>
<name>A0AA37SVI2_9ALTE</name>
<accession>A0AA37SVI2</accession>
<dbReference type="AlphaFoldDB" id="A0AA37SVI2"/>
<feature type="signal peptide" evidence="1">
    <location>
        <begin position="1"/>
        <end position="24"/>
    </location>
</feature>
<feature type="chain" id="PRO_5041436963" description="Ricin B lectin domain-containing protein" evidence="1">
    <location>
        <begin position="25"/>
        <end position="178"/>
    </location>
</feature>
<evidence type="ECO:0008006" key="4">
    <source>
        <dbReference type="Google" id="ProtNLM"/>
    </source>
</evidence>
<dbReference type="RefSeq" id="WP_284216426.1">
    <property type="nucleotide sequence ID" value="NZ_BSOT01000005.1"/>
</dbReference>
<dbReference type="InterPro" id="IPR035992">
    <property type="entry name" value="Ricin_B-like_lectins"/>
</dbReference>
<dbReference type="PROSITE" id="PS50231">
    <property type="entry name" value="RICIN_B_LECTIN"/>
    <property type="match status" value="1"/>
</dbReference>
<dbReference type="Gene3D" id="2.80.10.50">
    <property type="match status" value="1"/>
</dbReference>
<evidence type="ECO:0000313" key="3">
    <source>
        <dbReference type="Proteomes" id="UP001156601"/>
    </source>
</evidence>
<gene>
    <name evidence="2" type="ORF">GCM10007852_10300</name>
</gene>